<dbReference type="Pfam" id="PF06985">
    <property type="entry name" value="HET"/>
    <property type="match status" value="1"/>
</dbReference>
<dbReference type="EMBL" id="JAUKUD010000006">
    <property type="protein sequence ID" value="KAK0741416.1"/>
    <property type="molecule type" value="Genomic_DNA"/>
</dbReference>
<dbReference type="Proteomes" id="UP001172155">
    <property type="component" value="Unassembled WGS sequence"/>
</dbReference>
<evidence type="ECO:0000313" key="2">
    <source>
        <dbReference type="EMBL" id="KAK0741416.1"/>
    </source>
</evidence>
<dbReference type="AlphaFoldDB" id="A0AA40ELB8"/>
<dbReference type="InterPro" id="IPR010730">
    <property type="entry name" value="HET"/>
</dbReference>
<proteinExistence type="predicted"/>
<accession>A0AA40ELB8</accession>
<feature type="domain" description="Heterokaryon incompatibility" evidence="1">
    <location>
        <begin position="172"/>
        <end position="341"/>
    </location>
</feature>
<keyword evidence="3" id="KW-1185">Reference proteome</keyword>
<dbReference type="PANTHER" id="PTHR33112:SF13">
    <property type="entry name" value="HETEROKARYON INCOMPATIBILITY DOMAIN-CONTAINING PROTEIN"/>
    <property type="match status" value="1"/>
</dbReference>
<dbReference type="PANTHER" id="PTHR33112">
    <property type="entry name" value="DOMAIN PROTEIN, PUTATIVE-RELATED"/>
    <property type="match status" value="1"/>
</dbReference>
<sequence>MASGDPNCGLCVAQSNRCWSSLPEIQGHSEDGCPYCANMLEGLLYLIPDLETKHGTDAQFRFKDGRTMHVYADPNGSLGYPSPHKPVDLEYRWFTVDTPPPSSLAYDTSSAATLSHATAWLTNCLTTHKLCNPPSPSPSAPPPLPTRILDVGPPDAPSIRLVLPPPSLSAPYIALSHSWGGTHPLTTTTVNLDAHLTSIPLSSLPPTFLHAVLLTRRLSLRHLWIDSLCILQDSPADWASEASRMAAVYRNSHLTLSATSSSSPLAGIYTPAPGGAVHIAADPPEDAETLDILFPAAAKLREELRLELRFKIVHPGLARWDVPDKEGEDSPLLTRAWAYQERLLAPRVLHFGRWEAWWECQQGLACECQGMGWGVREGKHMGTYMGAAQGEVEMPPKVSHYAALHVGGKGDKGRGKLLERWGEMVEEYTRRRLTYSADRLPAFGGVAGEMGEALGMRYLAGQWEGTLPEALMWEREEGTVGARLVWGEERPAPSWSWASVDDAVRFVIPLEGLPAWAKTKVVVEVGEVKVVPVTEDERGRVVVGESYMMVTAPMVRAAVCFEPDPHADPYVPWMEVKEGAAGKVKGPPKGRLGRASFAIKVGKVEPLMAVMDTRLCDDEGEWLWKGDGEIFCIKMMVSSETFHWLVVRKLEGEGHVYERIGLVSHPSADWKMKKGVDFSRKTIKLV</sequence>
<name>A0AA40ELB8_9PEZI</name>
<comment type="caution">
    <text evidence="2">The sequence shown here is derived from an EMBL/GenBank/DDBJ whole genome shotgun (WGS) entry which is preliminary data.</text>
</comment>
<reference evidence="2" key="1">
    <citation type="submission" date="2023-06" db="EMBL/GenBank/DDBJ databases">
        <title>Genome-scale phylogeny and comparative genomics of the fungal order Sordariales.</title>
        <authorList>
            <consortium name="Lawrence Berkeley National Laboratory"/>
            <person name="Hensen N."/>
            <person name="Bonometti L."/>
            <person name="Westerberg I."/>
            <person name="Brannstrom I.O."/>
            <person name="Guillou S."/>
            <person name="Cros-Aarteil S."/>
            <person name="Calhoun S."/>
            <person name="Haridas S."/>
            <person name="Kuo A."/>
            <person name="Mondo S."/>
            <person name="Pangilinan J."/>
            <person name="Riley R."/>
            <person name="LaButti K."/>
            <person name="Andreopoulos B."/>
            <person name="Lipzen A."/>
            <person name="Chen C."/>
            <person name="Yanf M."/>
            <person name="Daum C."/>
            <person name="Ng V."/>
            <person name="Clum A."/>
            <person name="Steindorff A."/>
            <person name="Ohm R."/>
            <person name="Martin F."/>
            <person name="Silar P."/>
            <person name="Natvig D."/>
            <person name="Lalanne C."/>
            <person name="Gautier V."/>
            <person name="Ament-velasquez S.L."/>
            <person name="Kruys A."/>
            <person name="Hutchinson M.I."/>
            <person name="Powell A.J."/>
            <person name="Barry K."/>
            <person name="Miller A.N."/>
            <person name="Grigoriev I.V."/>
            <person name="Debuchy R."/>
            <person name="Gladieux P."/>
            <person name="Thoren M.H."/>
            <person name="Johannesson H."/>
        </authorList>
    </citation>
    <scope>NUCLEOTIDE SEQUENCE</scope>
    <source>
        <strain evidence="2">SMH3187-1</strain>
    </source>
</reference>
<protein>
    <submittedName>
        <fullName evidence="2">Heterokaryon incompatibility protein-domain-containing protein</fullName>
    </submittedName>
</protein>
<gene>
    <name evidence="2" type="ORF">B0T18DRAFT_432528</name>
</gene>
<evidence type="ECO:0000259" key="1">
    <source>
        <dbReference type="Pfam" id="PF06985"/>
    </source>
</evidence>
<organism evidence="2 3">
    <name type="scientific">Schizothecium vesticola</name>
    <dbReference type="NCBI Taxonomy" id="314040"/>
    <lineage>
        <taxon>Eukaryota</taxon>
        <taxon>Fungi</taxon>
        <taxon>Dikarya</taxon>
        <taxon>Ascomycota</taxon>
        <taxon>Pezizomycotina</taxon>
        <taxon>Sordariomycetes</taxon>
        <taxon>Sordariomycetidae</taxon>
        <taxon>Sordariales</taxon>
        <taxon>Schizotheciaceae</taxon>
        <taxon>Schizothecium</taxon>
    </lineage>
</organism>
<evidence type="ECO:0000313" key="3">
    <source>
        <dbReference type="Proteomes" id="UP001172155"/>
    </source>
</evidence>